<evidence type="ECO:0000256" key="1">
    <source>
        <dbReference type="ARBA" id="ARBA00001946"/>
    </source>
</evidence>
<dbReference type="PRINTS" id="PR00502">
    <property type="entry name" value="NUDIXFAMILY"/>
</dbReference>
<feature type="region of interest" description="Disordered" evidence="3">
    <location>
        <begin position="37"/>
        <end position="57"/>
    </location>
</feature>
<keyword evidence="2 5" id="KW-0378">Hydrolase</keyword>
<gene>
    <name evidence="5" type="ORF">OHB35_14130</name>
</gene>
<dbReference type="PROSITE" id="PS51462">
    <property type="entry name" value="NUDIX"/>
    <property type="match status" value="1"/>
</dbReference>
<name>A0ABZ1H6W7_STRPH</name>
<dbReference type="InterPro" id="IPR020476">
    <property type="entry name" value="Nudix_hydrolase"/>
</dbReference>
<dbReference type="SUPFAM" id="SSF55811">
    <property type="entry name" value="Nudix"/>
    <property type="match status" value="1"/>
</dbReference>
<evidence type="ECO:0000313" key="5">
    <source>
        <dbReference type="EMBL" id="WSD14287.1"/>
    </source>
</evidence>
<dbReference type="Pfam" id="PF00293">
    <property type="entry name" value="NUDIX"/>
    <property type="match status" value="1"/>
</dbReference>
<dbReference type="InterPro" id="IPR000086">
    <property type="entry name" value="NUDIX_hydrolase_dom"/>
</dbReference>
<dbReference type="RefSeq" id="WP_326758934.1">
    <property type="nucleotide sequence ID" value="NZ_CP108011.1"/>
</dbReference>
<evidence type="ECO:0000256" key="2">
    <source>
        <dbReference type="ARBA" id="ARBA00022801"/>
    </source>
</evidence>
<evidence type="ECO:0000259" key="4">
    <source>
        <dbReference type="PROSITE" id="PS51462"/>
    </source>
</evidence>
<comment type="cofactor">
    <cofactor evidence="1">
        <name>Mg(2+)</name>
        <dbReference type="ChEBI" id="CHEBI:18420"/>
    </cofactor>
</comment>
<evidence type="ECO:0000256" key="3">
    <source>
        <dbReference type="SAM" id="MobiDB-lite"/>
    </source>
</evidence>
<dbReference type="EMBL" id="CP109135">
    <property type="protein sequence ID" value="WSD14287.1"/>
    <property type="molecule type" value="Genomic_DNA"/>
</dbReference>
<dbReference type="Gene3D" id="3.90.79.10">
    <property type="entry name" value="Nucleoside Triphosphate Pyrophosphohydrolase"/>
    <property type="match status" value="1"/>
</dbReference>
<dbReference type="InterPro" id="IPR015797">
    <property type="entry name" value="NUDIX_hydrolase-like_dom_sf"/>
</dbReference>
<dbReference type="GO" id="GO:0016787">
    <property type="term" value="F:hydrolase activity"/>
    <property type="evidence" value="ECO:0007669"/>
    <property type="project" value="UniProtKB-KW"/>
</dbReference>
<evidence type="ECO:0000313" key="6">
    <source>
        <dbReference type="Proteomes" id="UP001340816"/>
    </source>
</evidence>
<dbReference type="CDD" id="cd04699">
    <property type="entry name" value="NUDIX_MutT_Nudt1"/>
    <property type="match status" value="1"/>
</dbReference>
<keyword evidence="6" id="KW-1185">Reference proteome</keyword>
<feature type="domain" description="Nudix hydrolase" evidence="4">
    <location>
        <begin position="7"/>
        <end position="144"/>
    </location>
</feature>
<proteinExistence type="predicted"/>
<accession>A0ABZ1H6W7</accession>
<organism evidence="5 6">
    <name type="scientific">Streptomyces phaeochromogenes</name>
    <dbReference type="NCBI Taxonomy" id="1923"/>
    <lineage>
        <taxon>Bacteria</taxon>
        <taxon>Bacillati</taxon>
        <taxon>Actinomycetota</taxon>
        <taxon>Actinomycetes</taxon>
        <taxon>Kitasatosporales</taxon>
        <taxon>Streptomycetaceae</taxon>
        <taxon>Streptomyces</taxon>
        <taxon>Streptomyces phaeochromogenes group</taxon>
    </lineage>
</organism>
<protein>
    <submittedName>
        <fullName evidence="5">NUDIX hydrolase</fullName>
    </submittedName>
</protein>
<reference evidence="5 6" key="1">
    <citation type="submission" date="2022-10" db="EMBL/GenBank/DDBJ databases">
        <title>The complete genomes of actinobacterial strains from the NBC collection.</title>
        <authorList>
            <person name="Joergensen T.S."/>
            <person name="Alvarez Arevalo M."/>
            <person name="Sterndorff E.B."/>
            <person name="Faurdal D."/>
            <person name="Vuksanovic O."/>
            <person name="Mourched A.-S."/>
            <person name="Charusanti P."/>
            <person name="Shaw S."/>
            <person name="Blin K."/>
            <person name="Weber T."/>
        </authorList>
    </citation>
    <scope>NUCLEOTIDE SEQUENCE [LARGE SCALE GENOMIC DNA]</scope>
    <source>
        <strain evidence="5 6">NBC 01752</strain>
    </source>
</reference>
<dbReference type="PANTHER" id="PTHR43046:SF14">
    <property type="entry name" value="MUTT_NUDIX FAMILY PROTEIN"/>
    <property type="match status" value="1"/>
</dbReference>
<sequence length="155" mass="17200">MTHTPPLWPVSVKGVALDAQDRVLLLKNERDEWELPGGRLEIGSSGGAVPTDASPESAVEREIQEETGWEVKAGPLIEGGVWIYEPIPGRKVLIVTYGCTVLTPDQTPIVSHEHKQLGMFTADEVTGLNMPEGYKQAIALWYRRDTADLDDYERM</sequence>
<dbReference type="PANTHER" id="PTHR43046">
    <property type="entry name" value="GDP-MANNOSE MANNOSYL HYDROLASE"/>
    <property type="match status" value="1"/>
</dbReference>
<dbReference type="Proteomes" id="UP001340816">
    <property type="component" value="Chromosome"/>
</dbReference>